<sequence>MASAAMGALAAGASAGDTGAVKAYAKNLGLAFQIVDDLIDAVGRSGEAGKDVGQDLKKTTFVSFSGVDGAVQLARELAQASQEALRPFGARARALRDLALYVVARRR</sequence>
<evidence type="ECO:0000256" key="4">
    <source>
        <dbReference type="ARBA" id="ARBA00022723"/>
    </source>
</evidence>
<reference evidence="7" key="2">
    <citation type="journal article" date="2010" name="Appl. Environ. Microbiol.">
        <title>Comparative analysis of acidobacterial genomic fragments from terrestrial and aquatic metagenomic libraries, with emphasis on acidobacteria subdivision 6.</title>
        <authorList>
            <person name="Kielak A.M."/>
            <person name="van Veen J.A."/>
            <person name="Kowalchuk G.A."/>
        </authorList>
    </citation>
    <scope>NUCLEOTIDE SEQUENCE</scope>
</reference>
<evidence type="ECO:0000256" key="2">
    <source>
        <dbReference type="ARBA" id="ARBA00006706"/>
    </source>
</evidence>
<keyword evidence="5" id="KW-0460">Magnesium</keyword>
<dbReference type="InterPro" id="IPR033749">
    <property type="entry name" value="Polyprenyl_synt_CS"/>
</dbReference>
<dbReference type="InterPro" id="IPR000092">
    <property type="entry name" value="Polyprenyl_synt"/>
</dbReference>
<keyword evidence="4" id="KW-0479">Metal-binding</keyword>
<comment type="similarity">
    <text evidence="2">Belongs to the FPP/GGPP synthase family.</text>
</comment>
<dbReference type="Pfam" id="PF00348">
    <property type="entry name" value="polyprenyl_synt"/>
    <property type="match status" value="1"/>
</dbReference>
<evidence type="ECO:0000256" key="6">
    <source>
        <dbReference type="ARBA" id="ARBA00023229"/>
    </source>
</evidence>
<reference evidence="7" key="1">
    <citation type="submission" date="2009-12" db="EMBL/GenBank/DDBJ databases">
        <authorList>
            <person name="Kielak A."/>
            <person name="van Veen J.A."/>
            <person name="Kowalchuk G.A."/>
        </authorList>
    </citation>
    <scope>NUCLEOTIDE SEQUENCE</scope>
</reference>
<dbReference type="PANTHER" id="PTHR43281:SF1">
    <property type="entry name" value="FARNESYL DIPHOSPHATE SYNTHASE"/>
    <property type="match status" value="1"/>
</dbReference>
<dbReference type="PANTHER" id="PTHR43281">
    <property type="entry name" value="FARNESYL DIPHOSPHATE SYNTHASE"/>
    <property type="match status" value="1"/>
</dbReference>
<keyword evidence="6" id="KW-0414">Isoprene biosynthesis</keyword>
<organism evidence="7">
    <name type="scientific">uncultured bacterium 293</name>
    <dbReference type="NCBI Taxonomy" id="698389"/>
    <lineage>
        <taxon>Bacteria</taxon>
        <taxon>environmental samples</taxon>
    </lineage>
</organism>
<accession>E3T621</accession>
<keyword evidence="3" id="KW-0808">Transferase</keyword>
<comment type="cofactor">
    <cofactor evidence="1">
        <name>Mg(2+)</name>
        <dbReference type="ChEBI" id="CHEBI:18420"/>
    </cofactor>
</comment>
<evidence type="ECO:0000313" key="7">
    <source>
        <dbReference type="EMBL" id="ADC35765.1"/>
    </source>
</evidence>
<dbReference type="InterPro" id="IPR008949">
    <property type="entry name" value="Isoprenoid_synthase_dom_sf"/>
</dbReference>
<protein>
    <submittedName>
        <fullName evidence="7">Uncharacterized protein</fullName>
    </submittedName>
</protein>
<proteinExistence type="inferred from homology"/>
<dbReference type="Gene3D" id="1.10.600.10">
    <property type="entry name" value="Farnesyl Diphosphate Synthase"/>
    <property type="match status" value="1"/>
</dbReference>
<name>E3T621_9BACT</name>
<evidence type="ECO:0000256" key="3">
    <source>
        <dbReference type="ARBA" id="ARBA00022679"/>
    </source>
</evidence>
<dbReference type="GO" id="GO:0008299">
    <property type="term" value="P:isoprenoid biosynthetic process"/>
    <property type="evidence" value="ECO:0007669"/>
    <property type="project" value="UniProtKB-KW"/>
</dbReference>
<evidence type="ECO:0000256" key="1">
    <source>
        <dbReference type="ARBA" id="ARBA00001946"/>
    </source>
</evidence>
<dbReference type="PROSITE" id="PS00444">
    <property type="entry name" value="POLYPRENYL_SYNTHASE_2"/>
    <property type="match status" value="1"/>
</dbReference>
<dbReference type="AlphaFoldDB" id="E3T621"/>
<dbReference type="EMBL" id="GU260698">
    <property type="protein sequence ID" value="ADC35765.1"/>
    <property type="molecule type" value="Genomic_DNA"/>
</dbReference>
<dbReference type="SUPFAM" id="SSF48576">
    <property type="entry name" value="Terpenoid synthases"/>
    <property type="match status" value="1"/>
</dbReference>
<dbReference type="GO" id="GO:0004659">
    <property type="term" value="F:prenyltransferase activity"/>
    <property type="evidence" value="ECO:0007669"/>
    <property type="project" value="InterPro"/>
</dbReference>
<dbReference type="GO" id="GO:0046872">
    <property type="term" value="F:metal ion binding"/>
    <property type="evidence" value="ECO:0007669"/>
    <property type="project" value="UniProtKB-KW"/>
</dbReference>
<evidence type="ECO:0000256" key="5">
    <source>
        <dbReference type="ARBA" id="ARBA00022842"/>
    </source>
</evidence>